<comment type="caution">
    <text evidence="6">The sequence shown here is derived from an EMBL/GenBank/DDBJ whole genome shotgun (WGS) entry which is preliminary data.</text>
</comment>
<keyword evidence="7" id="KW-1185">Reference proteome</keyword>
<dbReference type="CDD" id="cd00038">
    <property type="entry name" value="CAP_ED"/>
    <property type="match status" value="1"/>
</dbReference>
<evidence type="ECO:0000259" key="5">
    <source>
        <dbReference type="PROSITE" id="PS51063"/>
    </source>
</evidence>
<dbReference type="SUPFAM" id="SSF51206">
    <property type="entry name" value="cAMP-binding domain-like"/>
    <property type="match status" value="1"/>
</dbReference>
<dbReference type="PROSITE" id="PS51063">
    <property type="entry name" value="HTH_CRP_2"/>
    <property type="match status" value="1"/>
</dbReference>
<protein>
    <submittedName>
        <fullName evidence="6">Crp/Fnr family transcriptional regulator</fullName>
    </submittedName>
</protein>
<dbReference type="InterPro" id="IPR050397">
    <property type="entry name" value="Env_Response_Regulators"/>
</dbReference>
<dbReference type="EMBL" id="JACOPS010000001">
    <property type="protein sequence ID" value="MBC5727358.1"/>
    <property type="molecule type" value="Genomic_DNA"/>
</dbReference>
<accession>A0ABR7HIM1</accession>
<dbReference type="SUPFAM" id="SSF46785">
    <property type="entry name" value="Winged helix' DNA-binding domain"/>
    <property type="match status" value="1"/>
</dbReference>
<sequence length="219" mass="25141">MKFCDILLFKNMSEQEITQMNKSKFMKKRIYAKNTHIYHMGDVIDSVGIVLSGNVIIENIDIWGNKSIISYANEGEIFAETYALSQTPMMVNVVCAECCEILFINLKNALKPENSNQPWYPKFMNSLLMLSAQKNLALSRRIFCTSSKAVRTRVLAYLSEESVKADSTDFEIPFDRQQMADYLNLDRSALSKELSKMKSDGILDYRKNHFVLLDTETDL</sequence>
<reference evidence="6 7" key="1">
    <citation type="submission" date="2020-08" db="EMBL/GenBank/DDBJ databases">
        <title>Genome public.</title>
        <authorList>
            <person name="Liu C."/>
            <person name="Sun Q."/>
        </authorList>
    </citation>
    <scope>NUCLEOTIDE SEQUENCE [LARGE SCALE GENOMIC DNA]</scope>
    <source>
        <strain evidence="6 7">NSJ-71</strain>
    </source>
</reference>
<keyword evidence="3" id="KW-0804">Transcription</keyword>
<dbReference type="Gene3D" id="2.60.120.10">
    <property type="entry name" value="Jelly Rolls"/>
    <property type="match status" value="1"/>
</dbReference>
<gene>
    <name evidence="6" type="ORF">H8R91_02195</name>
</gene>
<dbReference type="InterPro" id="IPR036390">
    <property type="entry name" value="WH_DNA-bd_sf"/>
</dbReference>
<evidence type="ECO:0000256" key="3">
    <source>
        <dbReference type="ARBA" id="ARBA00023163"/>
    </source>
</evidence>
<evidence type="ECO:0000313" key="6">
    <source>
        <dbReference type="EMBL" id="MBC5727358.1"/>
    </source>
</evidence>
<evidence type="ECO:0000313" key="7">
    <source>
        <dbReference type="Proteomes" id="UP000636755"/>
    </source>
</evidence>
<proteinExistence type="predicted"/>
<evidence type="ECO:0000256" key="2">
    <source>
        <dbReference type="ARBA" id="ARBA00023125"/>
    </source>
</evidence>
<evidence type="ECO:0000259" key="4">
    <source>
        <dbReference type="PROSITE" id="PS50042"/>
    </source>
</evidence>
<dbReference type="PANTHER" id="PTHR24567">
    <property type="entry name" value="CRP FAMILY TRANSCRIPTIONAL REGULATORY PROTEIN"/>
    <property type="match status" value="1"/>
</dbReference>
<dbReference type="Pfam" id="PF00027">
    <property type="entry name" value="cNMP_binding"/>
    <property type="match status" value="1"/>
</dbReference>
<dbReference type="Proteomes" id="UP000636755">
    <property type="component" value="Unassembled WGS sequence"/>
</dbReference>
<feature type="domain" description="HTH crp-type" evidence="5">
    <location>
        <begin position="148"/>
        <end position="216"/>
    </location>
</feature>
<keyword evidence="2" id="KW-0238">DNA-binding</keyword>
<dbReference type="RefSeq" id="WP_186934688.1">
    <property type="nucleotide sequence ID" value="NZ_JACOPS010000001.1"/>
</dbReference>
<dbReference type="InterPro" id="IPR012318">
    <property type="entry name" value="HTH_CRP"/>
</dbReference>
<evidence type="ECO:0000256" key="1">
    <source>
        <dbReference type="ARBA" id="ARBA00023015"/>
    </source>
</evidence>
<dbReference type="PROSITE" id="PS50042">
    <property type="entry name" value="CNMP_BINDING_3"/>
    <property type="match status" value="1"/>
</dbReference>
<dbReference type="InterPro" id="IPR014710">
    <property type="entry name" value="RmlC-like_jellyroll"/>
</dbReference>
<dbReference type="InterPro" id="IPR000595">
    <property type="entry name" value="cNMP-bd_dom"/>
</dbReference>
<dbReference type="PANTHER" id="PTHR24567:SF58">
    <property type="entry name" value="CYCLIC AMP-BINDING REGULATORY PROTEIN"/>
    <property type="match status" value="1"/>
</dbReference>
<dbReference type="Pfam" id="PF13545">
    <property type="entry name" value="HTH_Crp_2"/>
    <property type="match status" value="1"/>
</dbReference>
<keyword evidence="1" id="KW-0805">Transcription regulation</keyword>
<name>A0ABR7HIM1_9FIRM</name>
<feature type="domain" description="Cyclic nucleotide-binding" evidence="4">
    <location>
        <begin position="8"/>
        <end position="105"/>
    </location>
</feature>
<dbReference type="InterPro" id="IPR018490">
    <property type="entry name" value="cNMP-bd_dom_sf"/>
</dbReference>
<organism evidence="6 7">
    <name type="scientific">Ruminococcus intestinalis</name>
    <dbReference type="NCBI Taxonomy" id="2763066"/>
    <lineage>
        <taxon>Bacteria</taxon>
        <taxon>Bacillati</taxon>
        <taxon>Bacillota</taxon>
        <taxon>Clostridia</taxon>
        <taxon>Eubacteriales</taxon>
        <taxon>Oscillospiraceae</taxon>
        <taxon>Ruminococcus</taxon>
    </lineage>
</organism>